<dbReference type="AlphaFoldDB" id="A0A376FGE3"/>
<evidence type="ECO:0000313" key="1">
    <source>
        <dbReference type="EMBL" id="STD23648.1"/>
    </source>
</evidence>
<organism evidence="1 2">
    <name type="scientific">Enterobacter asburiae</name>
    <dbReference type="NCBI Taxonomy" id="61645"/>
    <lineage>
        <taxon>Bacteria</taxon>
        <taxon>Pseudomonadati</taxon>
        <taxon>Pseudomonadota</taxon>
        <taxon>Gammaproteobacteria</taxon>
        <taxon>Enterobacterales</taxon>
        <taxon>Enterobacteriaceae</taxon>
        <taxon>Enterobacter</taxon>
        <taxon>Enterobacter cloacae complex</taxon>
    </lineage>
</organism>
<dbReference type="EMBL" id="UFYI01000007">
    <property type="protein sequence ID" value="STD23648.1"/>
    <property type="molecule type" value="Genomic_DNA"/>
</dbReference>
<gene>
    <name evidence="1" type="ORF">NCTC12123_03944</name>
</gene>
<name>A0A376FGE3_ENTAS</name>
<proteinExistence type="predicted"/>
<evidence type="ECO:0000313" key="2">
    <source>
        <dbReference type="Proteomes" id="UP000255163"/>
    </source>
</evidence>
<accession>A0A376FGE3</accession>
<protein>
    <submittedName>
        <fullName evidence="1">Uncharacterized protein</fullName>
    </submittedName>
</protein>
<dbReference type="Proteomes" id="UP000255163">
    <property type="component" value="Unassembled WGS sequence"/>
</dbReference>
<reference evidence="1 2" key="1">
    <citation type="submission" date="2018-06" db="EMBL/GenBank/DDBJ databases">
        <authorList>
            <consortium name="Pathogen Informatics"/>
            <person name="Doyle S."/>
        </authorList>
    </citation>
    <scope>NUCLEOTIDE SEQUENCE [LARGE SCALE GENOMIC DNA]</scope>
    <source>
        <strain evidence="1 2">NCTC12123</strain>
    </source>
</reference>
<sequence>MDTLLERWCESRPWYRVLFWCLGSFLAGTGRVGHLAQTARQAVC</sequence>